<proteinExistence type="predicted"/>
<dbReference type="Pfam" id="PF01497">
    <property type="entry name" value="Peripla_BP_2"/>
    <property type="match status" value="1"/>
</dbReference>
<reference evidence="2 3" key="1">
    <citation type="journal article" date="2018" name="Front. Microbiol.">
        <title>Genome-Based Analysis Reveals the Taxonomy and Diversity of the Family Idiomarinaceae.</title>
        <authorList>
            <person name="Liu Y."/>
            <person name="Lai Q."/>
            <person name="Shao Z."/>
        </authorList>
    </citation>
    <scope>NUCLEOTIDE SEQUENCE [LARGE SCALE GENOMIC DNA]</scope>
    <source>
        <strain evidence="2 3">GBSy1</strain>
    </source>
</reference>
<dbReference type="SUPFAM" id="SSF53807">
    <property type="entry name" value="Helical backbone' metal receptor"/>
    <property type="match status" value="1"/>
</dbReference>
<name>A0ABY0BX39_9GAMM</name>
<organism evidence="2 3">
    <name type="scientific">Aliidiomarina sedimenti</name>
    <dbReference type="NCBI Taxonomy" id="1933879"/>
    <lineage>
        <taxon>Bacteria</taxon>
        <taxon>Pseudomonadati</taxon>
        <taxon>Pseudomonadota</taxon>
        <taxon>Gammaproteobacteria</taxon>
        <taxon>Alteromonadales</taxon>
        <taxon>Idiomarinaceae</taxon>
        <taxon>Aliidiomarina</taxon>
    </lineage>
</organism>
<dbReference type="Gene3D" id="3.40.50.1980">
    <property type="entry name" value="Nitrogenase molybdenum iron protein domain"/>
    <property type="match status" value="2"/>
</dbReference>
<accession>A0ABY0BX39</accession>
<keyword evidence="3" id="KW-1185">Reference proteome</keyword>
<dbReference type="EMBL" id="PIPN01000005">
    <property type="protein sequence ID" value="RUO28965.1"/>
    <property type="molecule type" value="Genomic_DNA"/>
</dbReference>
<evidence type="ECO:0000259" key="1">
    <source>
        <dbReference type="Pfam" id="PF01497"/>
    </source>
</evidence>
<gene>
    <name evidence="2" type="ORF">CWE12_11810</name>
</gene>
<evidence type="ECO:0000313" key="3">
    <source>
        <dbReference type="Proteomes" id="UP000287410"/>
    </source>
</evidence>
<sequence length="216" mass="24134">MCFDQLLEDTVPDAAEHVLRTDQHAGNLERILRWQPDLVLANPFSNPFLLDALRRHSVTVTTLPEPDSWSQLVEFYQRYSEATGYAQHIDVTMEWAQPLFLPEAERKRVLLLQANHYSFAADTLWDQLLTRLGAVNAAPGSGLVTLLPEQIVRLDPDYLVVVQGEGFALASRNLLHGALTPLLTEPQLTLPAELFGCMAQQLPAVVEALRTQVDAL</sequence>
<feature type="domain" description="Fe/B12 periplasmic-binding" evidence="1">
    <location>
        <begin position="21"/>
        <end position="163"/>
    </location>
</feature>
<protein>
    <recommendedName>
        <fullName evidence="1">Fe/B12 periplasmic-binding domain-containing protein</fullName>
    </recommendedName>
</protein>
<dbReference type="Proteomes" id="UP000287410">
    <property type="component" value="Unassembled WGS sequence"/>
</dbReference>
<evidence type="ECO:0000313" key="2">
    <source>
        <dbReference type="EMBL" id="RUO28965.1"/>
    </source>
</evidence>
<dbReference type="InterPro" id="IPR002491">
    <property type="entry name" value="ABC_transptr_periplasmic_BD"/>
</dbReference>
<comment type="caution">
    <text evidence="2">The sequence shown here is derived from an EMBL/GenBank/DDBJ whole genome shotgun (WGS) entry which is preliminary data.</text>
</comment>